<evidence type="ECO:0000313" key="1">
    <source>
        <dbReference type="EMBL" id="GAI75193.1"/>
    </source>
</evidence>
<organism evidence="1">
    <name type="scientific">marine sediment metagenome</name>
    <dbReference type="NCBI Taxonomy" id="412755"/>
    <lineage>
        <taxon>unclassified sequences</taxon>
        <taxon>metagenomes</taxon>
        <taxon>ecological metagenomes</taxon>
    </lineage>
</organism>
<dbReference type="EMBL" id="BARW01011661">
    <property type="protein sequence ID" value="GAI75193.1"/>
    <property type="molecule type" value="Genomic_DNA"/>
</dbReference>
<sequence>ARLGRQEIYGQILEDNPEALWTRKIIEDNRKNKAPKLIRVAIAIDPQATNNI</sequence>
<proteinExistence type="predicted"/>
<dbReference type="AlphaFoldDB" id="X1R3T4"/>
<gene>
    <name evidence="1" type="ORF">S12H4_22380</name>
</gene>
<protein>
    <submittedName>
        <fullName evidence="1">Uncharacterized protein</fullName>
    </submittedName>
</protein>
<name>X1R3T4_9ZZZZ</name>
<feature type="non-terminal residue" evidence="1">
    <location>
        <position position="1"/>
    </location>
</feature>
<accession>X1R3T4</accession>
<comment type="caution">
    <text evidence="1">The sequence shown here is derived from an EMBL/GenBank/DDBJ whole genome shotgun (WGS) entry which is preliminary data.</text>
</comment>
<reference evidence="1" key="1">
    <citation type="journal article" date="2014" name="Front. Microbiol.">
        <title>High frequency of phylogenetically diverse reductive dehalogenase-homologous genes in deep subseafloor sedimentary metagenomes.</title>
        <authorList>
            <person name="Kawai M."/>
            <person name="Futagami T."/>
            <person name="Toyoda A."/>
            <person name="Takaki Y."/>
            <person name="Nishi S."/>
            <person name="Hori S."/>
            <person name="Arai W."/>
            <person name="Tsubouchi T."/>
            <person name="Morono Y."/>
            <person name="Uchiyama I."/>
            <person name="Ito T."/>
            <person name="Fujiyama A."/>
            <person name="Inagaki F."/>
            <person name="Takami H."/>
        </authorList>
    </citation>
    <scope>NUCLEOTIDE SEQUENCE</scope>
    <source>
        <strain evidence="1">Expedition CK06-06</strain>
    </source>
</reference>